<keyword evidence="6" id="KW-0479">Metal-binding</keyword>
<proteinExistence type="inferred from homology"/>
<dbReference type="PANTHER" id="PTHR31528:SF1">
    <property type="entry name" value="4-AMINO-5-HYDROXYMETHYL-2-METHYLPYRIMIDINE PHOSPHATE SYNTHASE THI11-RELATED"/>
    <property type="match status" value="1"/>
</dbReference>
<evidence type="ECO:0000256" key="6">
    <source>
        <dbReference type="ARBA" id="ARBA00022723"/>
    </source>
</evidence>
<evidence type="ECO:0000256" key="9">
    <source>
        <dbReference type="ARBA" id="ARBA00023004"/>
    </source>
</evidence>
<evidence type="ECO:0000256" key="10">
    <source>
        <dbReference type="ARBA" id="ARBA00033171"/>
    </source>
</evidence>
<evidence type="ECO:0000313" key="13">
    <source>
        <dbReference type="EMBL" id="SDG30689.1"/>
    </source>
</evidence>
<comment type="pathway">
    <text evidence="2">Cofactor biosynthesis; thiamine diphosphate biosynthesis.</text>
</comment>
<keyword evidence="5" id="KW-0808">Transferase</keyword>
<dbReference type="AlphaFoldDB" id="A0A1G7T7U9"/>
<comment type="function">
    <text evidence="1">Responsible for the formation of the pyrimidine heterocycle in the thiamine biosynthesis pathway. Catalyzes the formation of hydroxymethylpyrimidine phosphate (HMP-P) from histidine and pyridoxal phosphate (PLP). The protein uses PLP and the active site histidine to form HMP-P, generating an inactive enzyme. The enzyme can only undergo a single turnover, which suggests it is a suicide enzyme.</text>
</comment>
<evidence type="ECO:0000256" key="5">
    <source>
        <dbReference type="ARBA" id="ARBA00022679"/>
    </source>
</evidence>
<dbReference type="SUPFAM" id="SSF53850">
    <property type="entry name" value="Periplasmic binding protein-like II"/>
    <property type="match status" value="1"/>
</dbReference>
<evidence type="ECO:0000256" key="8">
    <source>
        <dbReference type="ARBA" id="ARBA00022977"/>
    </source>
</evidence>
<dbReference type="PANTHER" id="PTHR31528">
    <property type="entry name" value="4-AMINO-5-HYDROXYMETHYL-2-METHYLPYRIMIDINE PHOSPHATE SYNTHASE THI11-RELATED"/>
    <property type="match status" value="1"/>
</dbReference>
<protein>
    <recommendedName>
        <fullName evidence="10">Thiamine pyrimidine synthase</fullName>
    </recommendedName>
</protein>
<evidence type="ECO:0000256" key="1">
    <source>
        <dbReference type="ARBA" id="ARBA00003469"/>
    </source>
</evidence>
<dbReference type="EMBL" id="FNBK01000023">
    <property type="protein sequence ID" value="SDG30689.1"/>
    <property type="molecule type" value="Genomic_DNA"/>
</dbReference>
<dbReference type="Pfam" id="PF09084">
    <property type="entry name" value="NMT1"/>
    <property type="match status" value="1"/>
</dbReference>
<evidence type="ECO:0000259" key="12">
    <source>
        <dbReference type="Pfam" id="PF09084"/>
    </source>
</evidence>
<organism evidence="13 14">
    <name type="scientific">Halorientalis regularis</name>
    <dbReference type="NCBI Taxonomy" id="660518"/>
    <lineage>
        <taxon>Archaea</taxon>
        <taxon>Methanobacteriati</taxon>
        <taxon>Methanobacteriota</taxon>
        <taxon>Stenosarchaea group</taxon>
        <taxon>Halobacteria</taxon>
        <taxon>Halobacteriales</taxon>
        <taxon>Haloarculaceae</taxon>
        <taxon>Halorientalis</taxon>
    </lineage>
</organism>
<keyword evidence="7" id="KW-0663">Pyridoxal phosphate</keyword>
<dbReference type="Proteomes" id="UP000199076">
    <property type="component" value="Unassembled WGS sequence"/>
</dbReference>
<accession>A0A1G7T7U9</accession>
<reference evidence="14" key="1">
    <citation type="submission" date="2016-10" db="EMBL/GenBank/DDBJ databases">
        <authorList>
            <person name="Varghese N."/>
            <person name="Submissions S."/>
        </authorList>
    </citation>
    <scope>NUCLEOTIDE SEQUENCE [LARGE SCALE GENOMIC DNA]</scope>
    <source>
        <strain evidence="14">IBRC-M 10760</strain>
    </source>
</reference>
<evidence type="ECO:0000256" key="11">
    <source>
        <dbReference type="ARBA" id="ARBA00048179"/>
    </source>
</evidence>
<dbReference type="GO" id="GO:0016740">
    <property type="term" value="F:transferase activity"/>
    <property type="evidence" value="ECO:0007669"/>
    <property type="project" value="UniProtKB-KW"/>
</dbReference>
<feature type="domain" description="SsuA/THI5-like" evidence="12">
    <location>
        <begin position="13"/>
        <end position="231"/>
    </location>
</feature>
<sequence length="301" mass="33932">MDTVTLGLEWFLNPDHIPFVVADERGYYEDEDLELDIWEPPEHYDTLEMLAEGELDYAITEPIHLVPERSEGVPVTSIATFLHTRGGIQYPADRGWESPADLEPGVRLNYPGAPGPGGRKMVAYMARQAGGDLTAADIEPVDRGFYHTDALVDGDADVAFLAFYNFEIVESRHRGFEADLWELADYGVPDFNQLVLTAPDRKVETDPDEVQRFIDATQRGVEDTVEDGEAAVELFFEQYPGVREESPELMDETAAATREFFTPELTQDIEMYRDLVTFCEELDLSEGPVDADAFTDERFVE</sequence>
<dbReference type="STRING" id="660518.SAMN05216218_12313"/>
<dbReference type="InterPro" id="IPR027939">
    <property type="entry name" value="NMT1/THI5"/>
</dbReference>
<dbReference type="OrthoDB" id="312552at2157"/>
<dbReference type="GO" id="GO:0046872">
    <property type="term" value="F:metal ion binding"/>
    <property type="evidence" value="ECO:0007669"/>
    <property type="project" value="UniProtKB-KW"/>
</dbReference>
<gene>
    <name evidence="13" type="ORF">SAMN05216218_12313</name>
</gene>
<comment type="catalytic activity">
    <reaction evidence="11">
        <text>N(6)-(pyridoxal phosphate)-L-lysyl-[4-amino-5-hydroxymethyl-2-methylpyrimidine phosphate synthase] + L-histidyl-[4-amino-5-hydroxymethyl-2-methylpyrimidine phosphate synthase] + 2 Fe(3+) + 4 H2O = L-lysyl-[4-amino-5-hydroxymethyl-2-methylpyrimidine phosphate synthase] + (2S)-2-amino-5-hydroxy-4-oxopentanoyl-[4-amino-5-hydroxymethyl-2-methylpyrimidine phosphate synthase] + 4-amino-2-methyl-5-(phosphooxymethyl)pyrimidine + 3-oxopropanoate + 2 Fe(2+) + 2 H(+)</text>
        <dbReference type="Rhea" id="RHEA:65756"/>
        <dbReference type="Rhea" id="RHEA-COMP:16892"/>
        <dbReference type="Rhea" id="RHEA-COMP:16893"/>
        <dbReference type="Rhea" id="RHEA-COMP:16894"/>
        <dbReference type="Rhea" id="RHEA-COMP:16895"/>
        <dbReference type="ChEBI" id="CHEBI:15377"/>
        <dbReference type="ChEBI" id="CHEBI:15378"/>
        <dbReference type="ChEBI" id="CHEBI:29033"/>
        <dbReference type="ChEBI" id="CHEBI:29034"/>
        <dbReference type="ChEBI" id="CHEBI:29969"/>
        <dbReference type="ChEBI" id="CHEBI:29979"/>
        <dbReference type="ChEBI" id="CHEBI:33190"/>
        <dbReference type="ChEBI" id="CHEBI:58354"/>
        <dbReference type="ChEBI" id="CHEBI:143915"/>
        <dbReference type="ChEBI" id="CHEBI:157692"/>
    </reaction>
    <physiologicalReaction direction="left-to-right" evidence="11">
        <dbReference type="Rhea" id="RHEA:65757"/>
    </physiologicalReaction>
</comment>
<dbReference type="Gene3D" id="3.40.190.10">
    <property type="entry name" value="Periplasmic binding protein-like II"/>
    <property type="match status" value="2"/>
</dbReference>
<name>A0A1G7T7U9_9EURY</name>
<evidence type="ECO:0000256" key="2">
    <source>
        <dbReference type="ARBA" id="ARBA00004948"/>
    </source>
</evidence>
<keyword evidence="8" id="KW-0784">Thiamine biosynthesis</keyword>
<dbReference type="RefSeq" id="WP_092695332.1">
    <property type="nucleotide sequence ID" value="NZ_FNBK01000023.1"/>
</dbReference>
<evidence type="ECO:0000256" key="7">
    <source>
        <dbReference type="ARBA" id="ARBA00022898"/>
    </source>
</evidence>
<dbReference type="GO" id="GO:0009228">
    <property type="term" value="P:thiamine biosynthetic process"/>
    <property type="evidence" value="ECO:0007669"/>
    <property type="project" value="UniProtKB-KW"/>
</dbReference>
<keyword evidence="14" id="KW-1185">Reference proteome</keyword>
<evidence type="ECO:0000256" key="4">
    <source>
        <dbReference type="ARBA" id="ARBA00011738"/>
    </source>
</evidence>
<evidence type="ECO:0000256" key="3">
    <source>
        <dbReference type="ARBA" id="ARBA00009406"/>
    </source>
</evidence>
<evidence type="ECO:0000313" key="14">
    <source>
        <dbReference type="Proteomes" id="UP000199076"/>
    </source>
</evidence>
<comment type="subunit">
    <text evidence="4">Homodimer.</text>
</comment>
<keyword evidence="9" id="KW-0408">Iron</keyword>
<dbReference type="InterPro" id="IPR015168">
    <property type="entry name" value="SsuA/THI5"/>
</dbReference>
<comment type="similarity">
    <text evidence="3">Belongs to the NMT1/THI5 family.</text>
</comment>